<sequence>MEGIPPVSQVGSLHRGNMGIDVLMSALEPLRQLYLQHPVAQSLGMVALITGFLAFAQKDDLRLKQFLSAYCAVIGLHFLLMGSYPGAISAWVSGTRAWASRRTNSLVWMFAFMLINIVLVVPGITAWIFVLPLFAACLGTWALFREKGMRMRFMMMIGTVCWLTHNMAIGSIGGTIIESSFLLINASTLYRLWREQKTSVVVK</sequence>
<keyword evidence="1" id="KW-0812">Transmembrane</keyword>
<keyword evidence="1" id="KW-0472">Membrane</keyword>
<feature type="transmembrane region" description="Helical" evidence="1">
    <location>
        <begin position="108"/>
        <end position="141"/>
    </location>
</feature>
<dbReference type="HOGENOM" id="CLU_107941_0_0_6"/>
<dbReference type="AlphaFoldDB" id="A0A0C5VWL9"/>
<dbReference type="EMBL" id="CP007142">
    <property type="protein sequence ID" value="AJQ94819.1"/>
    <property type="molecule type" value="Genomic_DNA"/>
</dbReference>
<accession>A0A0C5VWL9</accession>
<keyword evidence="3" id="KW-1185">Reference proteome</keyword>
<dbReference type="InterPro" id="IPR019629">
    <property type="entry name" value="Uncharacterised_HI1736/YgjV"/>
</dbReference>
<dbReference type="KEGG" id="gsn:YC6258_02781"/>
<feature type="transmembrane region" description="Helical" evidence="1">
    <location>
        <begin position="67"/>
        <end position="88"/>
    </location>
</feature>
<feature type="transmembrane region" description="Helical" evidence="1">
    <location>
        <begin position="153"/>
        <end position="177"/>
    </location>
</feature>
<protein>
    <recommendedName>
        <fullName evidence="4">Bacterial inner membrane protein</fullName>
    </recommendedName>
</protein>
<keyword evidence="1" id="KW-1133">Transmembrane helix</keyword>
<dbReference type="Pfam" id="PF10688">
    <property type="entry name" value="Imp-YgjV"/>
    <property type="match status" value="1"/>
</dbReference>
<evidence type="ECO:0000313" key="2">
    <source>
        <dbReference type="EMBL" id="AJQ94819.1"/>
    </source>
</evidence>
<evidence type="ECO:0000256" key="1">
    <source>
        <dbReference type="SAM" id="Phobius"/>
    </source>
</evidence>
<evidence type="ECO:0000313" key="3">
    <source>
        <dbReference type="Proteomes" id="UP000032266"/>
    </source>
</evidence>
<dbReference type="Proteomes" id="UP000032266">
    <property type="component" value="Chromosome"/>
</dbReference>
<dbReference type="STRING" id="1445510.YC6258_02781"/>
<feature type="transmembrane region" description="Helical" evidence="1">
    <location>
        <begin position="34"/>
        <end position="55"/>
    </location>
</feature>
<evidence type="ECO:0008006" key="4">
    <source>
        <dbReference type="Google" id="ProtNLM"/>
    </source>
</evidence>
<organism evidence="2 3">
    <name type="scientific">Gynuella sunshinyii YC6258</name>
    <dbReference type="NCBI Taxonomy" id="1445510"/>
    <lineage>
        <taxon>Bacteria</taxon>
        <taxon>Pseudomonadati</taxon>
        <taxon>Pseudomonadota</taxon>
        <taxon>Gammaproteobacteria</taxon>
        <taxon>Oceanospirillales</taxon>
        <taxon>Saccharospirillaceae</taxon>
        <taxon>Gynuella</taxon>
    </lineage>
</organism>
<reference evidence="2 3" key="1">
    <citation type="submission" date="2014-01" db="EMBL/GenBank/DDBJ databases">
        <title>Full genme sequencing of cellulolytic bacterium Gynuella sunshinyii YC6258T gen. nov., sp. nov.</title>
        <authorList>
            <person name="Khan H."/>
            <person name="Chung E.J."/>
            <person name="Chung Y.R."/>
        </authorList>
    </citation>
    <scope>NUCLEOTIDE SEQUENCE [LARGE SCALE GENOMIC DNA]</scope>
    <source>
        <strain evidence="2 3">YC6258</strain>
    </source>
</reference>
<gene>
    <name evidence="2" type="ORF">YC6258_02781</name>
</gene>
<name>A0A0C5VWL9_9GAMM</name>
<proteinExistence type="predicted"/>